<dbReference type="PANTHER" id="PTHR38794:SF1">
    <property type="entry name" value="INTEGRAL MEMBRANE PROTEIN"/>
    <property type="match status" value="1"/>
</dbReference>
<feature type="transmembrane region" description="Helical" evidence="2">
    <location>
        <begin position="20"/>
        <end position="40"/>
    </location>
</feature>
<reference evidence="4" key="1">
    <citation type="journal article" date="2020" name="Stud. Mycol.">
        <title>101 Dothideomycetes genomes: a test case for predicting lifestyles and emergence of pathogens.</title>
        <authorList>
            <person name="Haridas S."/>
            <person name="Albert R."/>
            <person name="Binder M."/>
            <person name="Bloem J."/>
            <person name="Labutti K."/>
            <person name="Salamov A."/>
            <person name="Andreopoulos B."/>
            <person name="Baker S."/>
            <person name="Barry K."/>
            <person name="Bills G."/>
            <person name="Bluhm B."/>
            <person name="Cannon C."/>
            <person name="Castanera R."/>
            <person name="Culley D."/>
            <person name="Daum C."/>
            <person name="Ezra D."/>
            <person name="Gonzalez J."/>
            <person name="Henrissat B."/>
            <person name="Kuo A."/>
            <person name="Liang C."/>
            <person name="Lipzen A."/>
            <person name="Lutzoni F."/>
            <person name="Magnuson J."/>
            <person name="Mondo S."/>
            <person name="Nolan M."/>
            <person name="Ohm R."/>
            <person name="Pangilinan J."/>
            <person name="Park H.-J."/>
            <person name="Ramirez L."/>
            <person name="Alfaro M."/>
            <person name="Sun H."/>
            <person name="Tritt A."/>
            <person name="Yoshinaga Y."/>
            <person name="Zwiers L.-H."/>
            <person name="Turgeon B."/>
            <person name="Goodwin S."/>
            <person name="Spatafora J."/>
            <person name="Crous P."/>
            <person name="Grigoriev I."/>
        </authorList>
    </citation>
    <scope>NUCLEOTIDE SEQUENCE</scope>
    <source>
        <strain evidence="4">CBS 207.26</strain>
    </source>
</reference>
<feature type="transmembrane region" description="Helical" evidence="2">
    <location>
        <begin position="52"/>
        <end position="73"/>
    </location>
</feature>
<feature type="transmembrane region" description="Helical" evidence="2">
    <location>
        <begin position="128"/>
        <end position="147"/>
    </location>
</feature>
<sequence>MALRTATANNKSPVVQILTWFFFVVAIFSVCARLGTKYAMSRSFGWDDRIMLMAFAIYFGQCITISIETANGLGKHLDTLTDEQVMAFLKADYASLPLLVLASALVKWSISIFIKNLSPSSVHRRADLILRIVVGSWLVVAVITALFQCSIPTPWDFIEGKHCIHRGAWWTFIALLNIITDLCIVALHFVIIGSVQISASRKTAVLCIFSSRILVAVAAVAQLALFWRALSDPDITFSQWLPTVCNQIVLSLSFATACLSYLKPFMESLESSVIRVENVPGSEEELSGNRTGSSGYYLSALSSSMNSASKSRSGPSPNPRVSNDRDIRLTRSWAVDTQESTL</sequence>
<keyword evidence="5" id="KW-1185">Reference proteome</keyword>
<feature type="transmembrane region" description="Helical" evidence="2">
    <location>
        <begin position="204"/>
        <end position="227"/>
    </location>
</feature>
<evidence type="ECO:0000256" key="2">
    <source>
        <dbReference type="SAM" id="Phobius"/>
    </source>
</evidence>
<dbReference type="EMBL" id="ML994732">
    <property type="protein sequence ID" value="KAF2175456.1"/>
    <property type="molecule type" value="Genomic_DNA"/>
</dbReference>
<proteinExistence type="predicted"/>
<keyword evidence="2" id="KW-0812">Transmembrane</keyword>
<accession>A0A6A6DCT6</accession>
<dbReference type="PANTHER" id="PTHR38794">
    <property type="entry name" value="INTEGRAL MEMBRANE PROTEIN"/>
    <property type="match status" value="1"/>
</dbReference>
<feature type="domain" description="Rhodopsin" evidence="3">
    <location>
        <begin position="32"/>
        <end position="267"/>
    </location>
</feature>
<gene>
    <name evidence="4" type="ORF">K469DRAFT_680035</name>
</gene>
<evidence type="ECO:0000259" key="3">
    <source>
        <dbReference type="Pfam" id="PF20684"/>
    </source>
</evidence>
<dbReference type="InterPro" id="IPR049326">
    <property type="entry name" value="Rhodopsin_dom_fungi"/>
</dbReference>
<evidence type="ECO:0000256" key="1">
    <source>
        <dbReference type="SAM" id="MobiDB-lite"/>
    </source>
</evidence>
<protein>
    <recommendedName>
        <fullName evidence="3">Rhodopsin domain-containing protein</fullName>
    </recommendedName>
</protein>
<feature type="region of interest" description="Disordered" evidence="1">
    <location>
        <begin position="305"/>
        <end position="342"/>
    </location>
</feature>
<evidence type="ECO:0000313" key="4">
    <source>
        <dbReference type="EMBL" id="KAF2175456.1"/>
    </source>
</evidence>
<evidence type="ECO:0000313" key="5">
    <source>
        <dbReference type="Proteomes" id="UP000800200"/>
    </source>
</evidence>
<name>A0A6A6DCT6_9PEZI</name>
<feature type="transmembrane region" description="Helical" evidence="2">
    <location>
        <begin position="167"/>
        <end position="192"/>
    </location>
</feature>
<organism evidence="4 5">
    <name type="scientific">Zopfia rhizophila CBS 207.26</name>
    <dbReference type="NCBI Taxonomy" id="1314779"/>
    <lineage>
        <taxon>Eukaryota</taxon>
        <taxon>Fungi</taxon>
        <taxon>Dikarya</taxon>
        <taxon>Ascomycota</taxon>
        <taxon>Pezizomycotina</taxon>
        <taxon>Dothideomycetes</taxon>
        <taxon>Dothideomycetes incertae sedis</taxon>
        <taxon>Zopfiaceae</taxon>
        <taxon>Zopfia</taxon>
    </lineage>
</organism>
<dbReference type="OrthoDB" id="3918601at2759"/>
<dbReference type="Proteomes" id="UP000800200">
    <property type="component" value="Unassembled WGS sequence"/>
</dbReference>
<keyword evidence="2" id="KW-0472">Membrane</keyword>
<dbReference type="Pfam" id="PF20684">
    <property type="entry name" value="Fung_rhodopsin"/>
    <property type="match status" value="1"/>
</dbReference>
<dbReference type="AlphaFoldDB" id="A0A6A6DCT6"/>
<keyword evidence="2" id="KW-1133">Transmembrane helix</keyword>
<feature type="transmembrane region" description="Helical" evidence="2">
    <location>
        <begin position="93"/>
        <end position="116"/>
    </location>
</feature>